<sequence length="115" mass="13022">MAEGPPAALLLFYSVECGLKASMLRRFNLRSTAQLPPDLRRHDLHRLAKELRLPPALCDRMQRSCPSQSGQGPSVSFGDLHQAWRYGHALQKDEEEKAIQVLRELRNWCQGELGA</sequence>
<dbReference type="AlphaFoldDB" id="A0A543IS69"/>
<evidence type="ECO:0000313" key="2">
    <source>
        <dbReference type="Proteomes" id="UP000319213"/>
    </source>
</evidence>
<comment type="caution">
    <text evidence="1">The sequence shown here is derived from an EMBL/GenBank/DDBJ whole genome shotgun (WGS) entry which is preliminary data.</text>
</comment>
<organism evidence="1 2">
    <name type="scientific">Thermopolyspora flexuosa</name>
    <dbReference type="NCBI Taxonomy" id="103836"/>
    <lineage>
        <taxon>Bacteria</taxon>
        <taxon>Bacillati</taxon>
        <taxon>Actinomycetota</taxon>
        <taxon>Actinomycetes</taxon>
        <taxon>Streptosporangiales</taxon>
        <taxon>Streptosporangiaceae</taxon>
        <taxon>Thermopolyspora</taxon>
    </lineage>
</organism>
<dbReference type="EMBL" id="VFPQ01000001">
    <property type="protein sequence ID" value="TQM73424.1"/>
    <property type="molecule type" value="Genomic_DNA"/>
</dbReference>
<evidence type="ECO:0000313" key="1">
    <source>
        <dbReference type="EMBL" id="TQM73424.1"/>
    </source>
</evidence>
<evidence type="ECO:0008006" key="3">
    <source>
        <dbReference type="Google" id="ProtNLM"/>
    </source>
</evidence>
<proteinExistence type="predicted"/>
<keyword evidence="2" id="KW-1185">Reference proteome</keyword>
<accession>A0A543IS69</accession>
<protein>
    <recommendedName>
        <fullName evidence="3">HEPN domain-containing protein</fullName>
    </recommendedName>
</protein>
<reference evidence="1 2" key="1">
    <citation type="submission" date="2019-06" db="EMBL/GenBank/DDBJ databases">
        <title>Sequencing the genomes of 1000 actinobacteria strains.</title>
        <authorList>
            <person name="Klenk H.-P."/>
        </authorList>
    </citation>
    <scope>NUCLEOTIDE SEQUENCE [LARGE SCALE GENOMIC DNA]</scope>
    <source>
        <strain evidence="1 2">DSM 43186</strain>
    </source>
</reference>
<gene>
    <name evidence="1" type="ORF">FHX40_0063</name>
</gene>
<name>A0A543IS69_9ACTN</name>
<dbReference type="Proteomes" id="UP000319213">
    <property type="component" value="Unassembled WGS sequence"/>
</dbReference>